<dbReference type="PANTHER" id="PTHR21708">
    <property type="entry name" value="PROBABLE 2-DEHYDROPANTOATE 2-REDUCTASE"/>
    <property type="match status" value="1"/>
</dbReference>
<dbReference type="InterPro" id="IPR051402">
    <property type="entry name" value="KPR-Related"/>
</dbReference>
<dbReference type="SUPFAM" id="SSF51735">
    <property type="entry name" value="NAD(P)-binding Rossmann-fold domains"/>
    <property type="match status" value="1"/>
</dbReference>
<dbReference type="EMBL" id="DVHK01000042">
    <property type="protein sequence ID" value="HIR66753.1"/>
    <property type="molecule type" value="Genomic_DNA"/>
</dbReference>
<dbReference type="SUPFAM" id="SSF48179">
    <property type="entry name" value="6-phosphogluconate dehydrogenase C-terminal domain-like"/>
    <property type="match status" value="1"/>
</dbReference>
<dbReference type="Proteomes" id="UP000823913">
    <property type="component" value="Unassembled WGS sequence"/>
</dbReference>
<dbReference type="Gene3D" id="3.40.50.720">
    <property type="entry name" value="NAD(P)-binding Rossmann-like Domain"/>
    <property type="match status" value="1"/>
</dbReference>
<feature type="domain" description="Ketopantoate reductase C-terminal" evidence="2">
    <location>
        <begin position="179"/>
        <end position="320"/>
    </location>
</feature>
<evidence type="ECO:0000259" key="1">
    <source>
        <dbReference type="Pfam" id="PF02558"/>
    </source>
</evidence>
<dbReference type="InterPro" id="IPR036291">
    <property type="entry name" value="NAD(P)-bd_dom_sf"/>
</dbReference>
<dbReference type="InterPro" id="IPR008927">
    <property type="entry name" value="6-PGluconate_DH-like_C_sf"/>
</dbReference>
<organism evidence="3 4">
    <name type="scientific">Candidatus Coproplasma avicola</name>
    <dbReference type="NCBI Taxonomy" id="2840744"/>
    <lineage>
        <taxon>Bacteria</taxon>
        <taxon>Bacillati</taxon>
        <taxon>Bacillota</taxon>
        <taxon>Clostridia</taxon>
        <taxon>Eubacteriales</taxon>
        <taxon>Candidatus Coproplasma</taxon>
    </lineage>
</organism>
<dbReference type="GO" id="GO:0005737">
    <property type="term" value="C:cytoplasm"/>
    <property type="evidence" value="ECO:0007669"/>
    <property type="project" value="TreeGrafter"/>
</dbReference>
<dbReference type="InterPro" id="IPR013752">
    <property type="entry name" value="KPA_reductase"/>
</dbReference>
<accession>A0A9D1E5F5</accession>
<proteinExistence type="predicted"/>
<evidence type="ECO:0000313" key="4">
    <source>
        <dbReference type="Proteomes" id="UP000823913"/>
    </source>
</evidence>
<reference evidence="3" key="1">
    <citation type="submission" date="2020-10" db="EMBL/GenBank/DDBJ databases">
        <authorList>
            <person name="Gilroy R."/>
        </authorList>
    </citation>
    <scope>NUCLEOTIDE SEQUENCE</scope>
    <source>
        <strain evidence="3">ChiW16-3235</strain>
    </source>
</reference>
<dbReference type="Pfam" id="PF08546">
    <property type="entry name" value="ApbA_C"/>
    <property type="match status" value="1"/>
</dbReference>
<sequence length="345" mass="36453">MRACIYGAGAMGTVLGAFIARAGRQIDLITRNRSHVAALNSAGAKVGFAASGGGFTQKVNALLPEQMTGKYDVIFLMTKQRDNAKTAAYLSGFLAEDGIICTTQNGLPERSIADVIGEGSTLGCAVSWGATYVEPGYVLLTSSPDAMTFSVGSPFGKNDKVSLLSPYLSCAGKVDVEENFIGARWSKLIINSAFSSLSAITSLSFGQVANGKASRAVAQLLLKEGIDTALACGVTPAKIQGHDLVKLLNYKGALKKRLVYMLIPFAMKKHKNLVSGMYFDLAAGKKCDMDFVSGAVAEHARAAGVNTPATNAVLAVCRRIEEGELQPCPDNISRVADILKEKEIE</sequence>
<dbReference type="Pfam" id="PF02558">
    <property type="entry name" value="ApbA"/>
    <property type="match status" value="1"/>
</dbReference>
<dbReference type="InterPro" id="IPR013332">
    <property type="entry name" value="KPR_N"/>
</dbReference>
<dbReference type="InterPro" id="IPR013328">
    <property type="entry name" value="6PGD_dom2"/>
</dbReference>
<dbReference type="Gene3D" id="1.10.1040.10">
    <property type="entry name" value="N-(1-d-carboxylethyl)-l-norvaline Dehydrogenase, domain 2"/>
    <property type="match status" value="1"/>
</dbReference>
<evidence type="ECO:0000259" key="2">
    <source>
        <dbReference type="Pfam" id="PF08546"/>
    </source>
</evidence>
<protein>
    <submittedName>
        <fullName evidence="3">2-dehydropantoate 2-reductase</fullName>
    </submittedName>
</protein>
<dbReference type="PANTHER" id="PTHR21708:SF26">
    <property type="entry name" value="2-DEHYDROPANTOATE 2-REDUCTASE"/>
    <property type="match status" value="1"/>
</dbReference>
<feature type="domain" description="Ketopantoate reductase N-terminal" evidence="1">
    <location>
        <begin position="4"/>
        <end position="150"/>
    </location>
</feature>
<name>A0A9D1E5F5_9FIRM</name>
<evidence type="ECO:0000313" key="3">
    <source>
        <dbReference type="EMBL" id="HIR66753.1"/>
    </source>
</evidence>
<gene>
    <name evidence="3" type="ORF">IAB94_01750</name>
</gene>
<dbReference type="AlphaFoldDB" id="A0A9D1E5F5"/>
<comment type="caution">
    <text evidence="3">The sequence shown here is derived from an EMBL/GenBank/DDBJ whole genome shotgun (WGS) entry which is preliminary data.</text>
</comment>
<reference evidence="3" key="2">
    <citation type="journal article" date="2021" name="PeerJ">
        <title>Extensive microbial diversity within the chicken gut microbiome revealed by metagenomics and culture.</title>
        <authorList>
            <person name="Gilroy R."/>
            <person name="Ravi A."/>
            <person name="Getino M."/>
            <person name="Pursley I."/>
            <person name="Horton D.L."/>
            <person name="Alikhan N.F."/>
            <person name="Baker D."/>
            <person name="Gharbi K."/>
            <person name="Hall N."/>
            <person name="Watson M."/>
            <person name="Adriaenssens E.M."/>
            <person name="Foster-Nyarko E."/>
            <person name="Jarju S."/>
            <person name="Secka A."/>
            <person name="Antonio M."/>
            <person name="Oren A."/>
            <person name="Chaudhuri R.R."/>
            <person name="La Ragione R."/>
            <person name="Hildebrand F."/>
            <person name="Pallen M.J."/>
        </authorList>
    </citation>
    <scope>NUCLEOTIDE SEQUENCE</scope>
    <source>
        <strain evidence="3">ChiW16-3235</strain>
    </source>
</reference>